<protein>
    <submittedName>
        <fullName evidence="7">C-terminal binding protein</fullName>
    </submittedName>
</protein>
<dbReference type="InterPro" id="IPR043322">
    <property type="entry name" value="CtBP"/>
</dbReference>
<keyword evidence="2 4" id="KW-0560">Oxidoreductase</keyword>
<organism evidence="7">
    <name type="scientific">Aerophobetes bacterium</name>
    <dbReference type="NCBI Taxonomy" id="2030807"/>
    <lineage>
        <taxon>Bacteria</taxon>
        <taxon>Candidatus Aerophobota</taxon>
    </lineage>
</organism>
<dbReference type="CDD" id="cd05299">
    <property type="entry name" value="CtBP_dh"/>
    <property type="match status" value="1"/>
</dbReference>
<sequence length="363" mass="41364">MTLWIILVSYYATSLNGKDLREKLNNFKTKQKMDRFKIFVTDYNWGDLEVEENAVRRLEKEKNIKIELISAQCRSEDEVIEKGCDADALLNQYAPITEKVISSLKKCKIIARYGTGVDNIDVKAATRHKIMVANVPSYCDDEVAEHALSLILCCVRKIFLYNARAKSGIWDWRVGRPIKSLNELTLGLVGFGKTARRLAKKAKCLGFKVVAFTPRKHEKLYRKEGVERVEFDTLLKISDVISIHAPLTESTRHMFGKREFGLMKPTSFIVNTSRGKIIDEKALYDALINKKIQGAACDVLETEFPDKNHPLFKLENFIATPHVAFYSEKSLVRLREKPVIDIVRALTGDVPEGLLNRELIGQK</sequence>
<evidence type="ECO:0000259" key="5">
    <source>
        <dbReference type="Pfam" id="PF00389"/>
    </source>
</evidence>
<evidence type="ECO:0000256" key="3">
    <source>
        <dbReference type="ARBA" id="ARBA00023027"/>
    </source>
</evidence>
<dbReference type="InterPro" id="IPR029753">
    <property type="entry name" value="D-isomer_DH_CS"/>
</dbReference>
<dbReference type="EMBL" id="DRTT01000168">
    <property type="protein sequence ID" value="HHF99052.1"/>
    <property type="molecule type" value="Genomic_DNA"/>
</dbReference>
<dbReference type="PANTHER" id="PTHR43761:SF1">
    <property type="entry name" value="D-ISOMER SPECIFIC 2-HYDROXYACID DEHYDROGENASE CATALYTIC DOMAIN-CONTAINING PROTEIN-RELATED"/>
    <property type="match status" value="1"/>
</dbReference>
<dbReference type="PANTHER" id="PTHR43761">
    <property type="entry name" value="D-ISOMER SPECIFIC 2-HYDROXYACID DEHYDROGENASE FAMILY PROTEIN (AFU_ORTHOLOGUE AFUA_1G13630)"/>
    <property type="match status" value="1"/>
</dbReference>
<dbReference type="AlphaFoldDB" id="A0A7V5I247"/>
<accession>A0A7V5I247</accession>
<dbReference type="Proteomes" id="UP000886070">
    <property type="component" value="Unassembled WGS sequence"/>
</dbReference>
<dbReference type="GO" id="GO:0016616">
    <property type="term" value="F:oxidoreductase activity, acting on the CH-OH group of donors, NAD or NADP as acceptor"/>
    <property type="evidence" value="ECO:0007669"/>
    <property type="project" value="InterPro"/>
</dbReference>
<dbReference type="SUPFAM" id="SSF51735">
    <property type="entry name" value="NAD(P)-binding Rossmann-fold domains"/>
    <property type="match status" value="1"/>
</dbReference>
<comment type="similarity">
    <text evidence="1 4">Belongs to the D-isomer specific 2-hydroxyacid dehydrogenase family.</text>
</comment>
<keyword evidence="3" id="KW-0520">NAD</keyword>
<reference evidence="7" key="1">
    <citation type="journal article" date="2020" name="mSystems">
        <title>Genome- and Community-Level Interaction Insights into Carbon Utilization and Element Cycling Functions of Hydrothermarchaeota in Hydrothermal Sediment.</title>
        <authorList>
            <person name="Zhou Z."/>
            <person name="Liu Y."/>
            <person name="Xu W."/>
            <person name="Pan J."/>
            <person name="Luo Z.H."/>
            <person name="Li M."/>
        </authorList>
    </citation>
    <scope>NUCLEOTIDE SEQUENCE [LARGE SCALE GENOMIC DNA]</scope>
    <source>
        <strain evidence="7">HyVt-92</strain>
    </source>
</reference>
<comment type="caution">
    <text evidence="7">The sequence shown here is derived from an EMBL/GenBank/DDBJ whole genome shotgun (WGS) entry which is preliminary data.</text>
</comment>
<dbReference type="GO" id="GO:0051287">
    <property type="term" value="F:NAD binding"/>
    <property type="evidence" value="ECO:0007669"/>
    <property type="project" value="InterPro"/>
</dbReference>
<dbReference type="Pfam" id="PF00389">
    <property type="entry name" value="2-Hacid_dh"/>
    <property type="match status" value="1"/>
</dbReference>
<dbReference type="PROSITE" id="PS00671">
    <property type="entry name" value="D_2_HYDROXYACID_DH_3"/>
    <property type="match status" value="1"/>
</dbReference>
<evidence type="ECO:0000256" key="1">
    <source>
        <dbReference type="ARBA" id="ARBA00005854"/>
    </source>
</evidence>
<dbReference type="Gene3D" id="3.40.50.720">
    <property type="entry name" value="NAD(P)-binding Rossmann-like Domain"/>
    <property type="match status" value="2"/>
</dbReference>
<proteinExistence type="inferred from homology"/>
<dbReference type="Pfam" id="PF02826">
    <property type="entry name" value="2-Hacid_dh_C"/>
    <property type="match status" value="1"/>
</dbReference>
<dbReference type="InterPro" id="IPR050418">
    <property type="entry name" value="D-iso_2-hydroxyacid_DH_PdxB"/>
</dbReference>
<dbReference type="InterPro" id="IPR036291">
    <property type="entry name" value="NAD(P)-bd_dom_sf"/>
</dbReference>
<evidence type="ECO:0000256" key="2">
    <source>
        <dbReference type="ARBA" id="ARBA00023002"/>
    </source>
</evidence>
<feature type="domain" description="D-isomer specific 2-hydroxyacid dehydrogenase NAD-binding" evidence="6">
    <location>
        <begin position="148"/>
        <end position="324"/>
    </location>
</feature>
<dbReference type="InterPro" id="IPR006140">
    <property type="entry name" value="D-isomer_DH_NAD-bd"/>
</dbReference>
<gene>
    <name evidence="7" type="ORF">ENL39_06180</name>
</gene>
<dbReference type="GO" id="GO:0003714">
    <property type="term" value="F:transcription corepressor activity"/>
    <property type="evidence" value="ECO:0007669"/>
    <property type="project" value="InterPro"/>
</dbReference>
<feature type="domain" description="D-isomer specific 2-hydroxyacid dehydrogenase catalytic" evidence="5">
    <location>
        <begin position="49"/>
        <end position="355"/>
    </location>
</feature>
<dbReference type="PROSITE" id="PS00670">
    <property type="entry name" value="D_2_HYDROXYACID_DH_2"/>
    <property type="match status" value="1"/>
</dbReference>
<dbReference type="InterPro" id="IPR006139">
    <property type="entry name" value="D-isomer_2_OHA_DH_cat_dom"/>
</dbReference>
<dbReference type="SUPFAM" id="SSF52283">
    <property type="entry name" value="Formate/glycerate dehydrogenase catalytic domain-like"/>
    <property type="match status" value="1"/>
</dbReference>
<evidence type="ECO:0000256" key="4">
    <source>
        <dbReference type="RuleBase" id="RU003719"/>
    </source>
</evidence>
<evidence type="ECO:0000259" key="6">
    <source>
        <dbReference type="Pfam" id="PF02826"/>
    </source>
</evidence>
<evidence type="ECO:0000313" key="7">
    <source>
        <dbReference type="EMBL" id="HHF99052.1"/>
    </source>
</evidence>
<name>A0A7V5I247_UNCAE</name>